<evidence type="ECO:0000256" key="3">
    <source>
        <dbReference type="ARBA" id="ARBA00022490"/>
    </source>
</evidence>
<proteinExistence type="inferred from homology"/>
<name>K0F5B3_NOCB7</name>
<accession>K0F5B3</accession>
<evidence type="ECO:0000313" key="6">
    <source>
        <dbReference type="Proteomes" id="UP000006304"/>
    </source>
</evidence>
<evidence type="ECO:0000256" key="1">
    <source>
        <dbReference type="ARBA" id="ARBA00004496"/>
    </source>
</evidence>
<dbReference type="EMBL" id="CP003876">
    <property type="protein sequence ID" value="AFU02711.1"/>
    <property type="molecule type" value="Genomic_DNA"/>
</dbReference>
<dbReference type="Pfam" id="PF14011">
    <property type="entry name" value="ESX-1_EspG"/>
    <property type="match status" value="1"/>
</dbReference>
<protein>
    <recommendedName>
        <fullName evidence="7">ESX secretion-associated protein EspG</fullName>
    </recommendedName>
</protein>
<dbReference type="KEGG" id="nbr:O3I_023780"/>
<gene>
    <name evidence="5" type="ORF">O3I_023780</name>
</gene>
<dbReference type="InterPro" id="IPR025734">
    <property type="entry name" value="EspG"/>
</dbReference>
<dbReference type="STRING" id="1133849.O3I_023780"/>
<keyword evidence="4" id="KW-0143">Chaperone</keyword>
<evidence type="ECO:0000256" key="2">
    <source>
        <dbReference type="ARBA" id="ARBA00006411"/>
    </source>
</evidence>
<keyword evidence="3" id="KW-0963">Cytoplasm</keyword>
<comment type="subcellular location">
    <subcellularLocation>
        <location evidence="1">Cytoplasm</location>
    </subcellularLocation>
</comment>
<keyword evidence="6" id="KW-1185">Reference proteome</keyword>
<dbReference type="eggNOG" id="ENOG502ZNK2">
    <property type="taxonomic scope" value="Bacteria"/>
</dbReference>
<dbReference type="Proteomes" id="UP000006304">
    <property type="component" value="Chromosome"/>
</dbReference>
<dbReference type="HOGENOM" id="CLU_073321_1_0_11"/>
<evidence type="ECO:0000313" key="5">
    <source>
        <dbReference type="EMBL" id="AFU02711.1"/>
    </source>
</evidence>
<sequence length="277" mass="30315">MGERVPASVDLNVDAALLLRDMVGIDAYPLVLALMPNIYRIEDRDRVRERVHEQLTAAGVIDDGRVHPVVVHWLHCLDRPDSELVARIVDTNALAETPTMLRFSLVRRAEDHVLAVRYDDHVVIQSVFPTGRAMDSIASALSAALGCWPALEFDSLVAPMTQLDSIPAEPDQRRQALRELGATPRTAAALGRELGTVLRRAEIVMIEHRDGSFAQPELCTNVLDTPSGRIVVVPHCALDGEVWSTYLPGDVSAVRAGVEALQELLPSGSWLEASRTA</sequence>
<evidence type="ECO:0008006" key="7">
    <source>
        <dbReference type="Google" id="ProtNLM"/>
    </source>
</evidence>
<evidence type="ECO:0000256" key="4">
    <source>
        <dbReference type="ARBA" id="ARBA00023186"/>
    </source>
</evidence>
<reference evidence="5 6" key="1">
    <citation type="journal article" date="2012" name="J. Bacteriol.">
        <title>Complete genome sequence of Nocardia brasiliensis HUJEG-1.</title>
        <authorList>
            <person name="Vera-Cabrera L."/>
            <person name="Ortiz-Lopez R."/>
            <person name="Elizondo-Gonzalez R."/>
            <person name="Perez-Maya A.A."/>
            <person name="Ocampo-Candiani J."/>
        </authorList>
    </citation>
    <scope>NUCLEOTIDE SEQUENCE [LARGE SCALE GENOMIC DNA]</scope>
    <source>
        <strain evidence="6">ATCC 700358</strain>
    </source>
</reference>
<comment type="similarity">
    <text evidence="2">Belongs to the EspG family.</text>
</comment>
<organism evidence="5 6">
    <name type="scientific">Nocardia brasiliensis (strain ATCC 700358 / HUJEG-1)</name>
    <dbReference type="NCBI Taxonomy" id="1133849"/>
    <lineage>
        <taxon>Bacteria</taxon>
        <taxon>Bacillati</taxon>
        <taxon>Actinomycetota</taxon>
        <taxon>Actinomycetes</taxon>
        <taxon>Mycobacteriales</taxon>
        <taxon>Nocardiaceae</taxon>
        <taxon>Nocardia</taxon>
    </lineage>
</organism>
<dbReference type="AlphaFoldDB" id="K0F5B3"/>